<dbReference type="AlphaFoldDB" id="A0A8X6VKP2"/>
<sequence length="151" mass="16803">MVKVSDHDRHVMSSRSVPLKTRRVGQVPRAANNARLICRELKRLPVGMVSIANSPISLPTLFSEPVCFSDREKGRKATSGKKKLCVNKRNKLSDSNPDLMNSGTFVRNDGTGLESITSRSCTHGRISECHVFKEKVAQPVMQREVLKMAIN</sequence>
<dbReference type="EMBL" id="BMAU01021338">
    <property type="protein sequence ID" value="GFY16429.1"/>
    <property type="molecule type" value="Genomic_DNA"/>
</dbReference>
<proteinExistence type="predicted"/>
<name>A0A8X6VKP2_TRICX</name>
<comment type="caution">
    <text evidence="1">The sequence shown here is derived from an EMBL/GenBank/DDBJ whole genome shotgun (WGS) entry which is preliminary data.</text>
</comment>
<protein>
    <submittedName>
        <fullName evidence="1">Uncharacterized protein</fullName>
    </submittedName>
</protein>
<gene>
    <name evidence="1" type="ORF">TNCV_2350721</name>
</gene>
<evidence type="ECO:0000313" key="2">
    <source>
        <dbReference type="Proteomes" id="UP000887159"/>
    </source>
</evidence>
<keyword evidence="2" id="KW-1185">Reference proteome</keyword>
<organism evidence="1 2">
    <name type="scientific">Trichonephila clavipes</name>
    <name type="common">Golden silk orbweaver</name>
    <name type="synonym">Nephila clavipes</name>
    <dbReference type="NCBI Taxonomy" id="2585209"/>
    <lineage>
        <taxon>Eukaryota</taxon>
        <taxon>Metazoa</taxon>
        <taxon>Ecdysozoa</taxon>
        <taxon>Arthropoda</taxon>
        <taxon>Chelicerata</taxon>
        <taxon>Arachnida</taxon>
        <taxon>Araneae</taxon>
        <taxon>Araneomorphae</taxon>
        <taxon>Entelegynae</taxon>
        <taxon>Araneoidea</taxon>
        <taxon>Nephilidae</taxon>
        <taxon>Trichonephila</taxon>
    </lineage>
</organism>
<accession>A0A8X6VKP2</accession>
<evidence type="ECO:0000313" key="1">
    <source>
        <dbReference type="EMBL" id="GFY16429.1"/>
    </source>
</evidence>
<reference evidence="1" key="1">
    <citation type="submission" date="2020-08" db="EMBL/GenBank/DDBJ databases">
        <title>Multicomponent nature underlies the extraordinary mechanical properties of spider dragline silk.</title>
        <authorList>
            <person name="Kono N."/>
            <person name="Nakamura H."/>
            <person name="Mori M."/>
            <person name="Yoshida Y."/>
            <person name="Ohtoshi R."/>
            <person name="Malay A.D."/>
            <person name="Moran D.A.P."/>
            <person name="Tomita M."/>
            <person name="Numata K."/>
            <person name="Arakawa K."/>
        </authorList>
    </citation>
    <scope>NUCLEOTIDE SEQUENCE</scope>
</reference>
<dbReference type="Proteomes" id="UP000887159">
    <property type="component" value="Unassembled WGS sequence"/>
</dbReference>